<dbReference type="InterPro" id="IPR036812">
    <property type="entry name" value="NAD(P)_OxRdtase_dom_sf"/>
</dbReference>
<keyword evidence="2" id="KW-1185">Reference proteome</keyword>
<proteinExistence type="predicted"/>
<reference evidence="1" key="1">
    <citation type="submission" date="2023-08" db="EMBL/GenBank/DDBJ databases">
        <title>Nitrogen cycling bacteria in agricultural field soils.</title>
        <authorList>
            <person name="Jang J."/>
        </authorList>
    </citation>
    <scope>NUCLEOTIDE SEQUENCE</scope>
    <source>
        <strain evidence="1">PS3-36</strain>
    </source>
</reference>
<dbReference type="EMBL" id="JAVGVR010000001">
    <property type="protein sequence ID" value="MDQ6597766.1"/>
    <property type="molecule type" value="Genomic_DNA"/>
</dbReference>
<organism evidence="1 2">
    <name type="scientific">Bacillus salipaludis</name>
    <dbReference type="NCBI Taxonomy" id="2547811"/>
    <lineage>
        <taxon>Bacteria</taxon>
        <taxon>Bacillati</taxon>
        <taxon>Bacillota</taxon>
        <taxon>Bacilli</taxon>
        <taxon>Bacillales</taxon>
        <taxon>Bacillaceae</taxon>
        <taxon>Bacillus</taxon>
    </lineage>
</organism>
<dbReference type="Gene3D" id="3.20.20.100">
    <property type="entry name" value="NADP-dependent oxidoreductase domain"/>
    <property type="match status" value="1"/>
</dbReference>
<evidence type="ECO:0000313" key="2">
    <source>
        <dbReference type="Proteomes" id="UP001178888"/>
    </source>
</evidence>
<dbReference type="RefSeq" id="WP_208025422.1">
    <property type="nucleotide sequence ID" value="NZ_JAVGVR010000001.1"/>
</dbReference>
<name>A0AA90TQ95_9BACI</name>
<comment type="caution">
    <text evidence="1">The sequence shown here is derived from an EMBL/GenBank/DDBJ whole genome shotgun (WGS) entry which is preliminary data.</text>
</comment>
<protein>
    <submittedName>
        <fullName evidence="1">Uncharacterized protein</fullName>
    </submittedName>
</protein>
<dbReference type="SUPFAM" id="SSF51430">
    <property type="entry name" value="NAD(P)-linked oxidoreductase"/>
    <property type="match status" value="1"/>
</dbReference>
<gene>
    <name evidence="1" type="ORF">RCG21_15580</name>
</gene>
<accession>A0AA90TQ95</accession>
<dbReference type="Proteomes" id="UP001178888">
    <property type="component" value="Unassembled WGS sequence"/>
</dbReference>
<evidence type="ECO:0000313" key="1">
    <source>
        <dbReference type="EMBL" id="MDQ6597766.1"/>
    </source>
</evidence>
<sequence>MTIISLESILDKHSLKRLGVDYIDLYQPARIDLGIPVKETICARKVNQLQESMKSLDVHLNESDVKRIEEAIPESEIAGGSFPQMKFKNGMVVQN</sequence>
<dbReference type="AlphaFoldDB" id="A0AA90TQ95"/>